<evidence type="ECO:0000313" key="3">
    <source>
        <dbReference type="Proteomes" id="UP000005933"/>
    </source>
</evidence>
<evidence type="ECO:0008006" key="4">
    <source>
        <dbReference type="Google" id="ProtNLM"/>
    </source>
</evidence>
<reference evidence="2 3" key="1">
    <citation type="journal article" date="2006" name="Mol. Plant Microbe Interact.">
        <title>Identification of open reading frames unique to a select agent: Ralstonia solanacearum race 3 biovar 2.</title>
        <authorList>
            <person name="Gabriel D.W."/>
            <person name="Allen C."/>
            <person name="Schell M."/>
            <person name="Denny T.P."/>
            <person name="Greenberg J.T."/>
            <person name="Duan Y.P."/>
            <person name="Flores-Cruz Z."/>
            <person name="Huang Q."/>
            <person name="Clifford J.M."/>
            <person name="Presting G."/>
            <person name="Gonzalez E.T."/>
            <person name="Reddy J."/>
            <person name="Elphinstone J."/>
            <person name="Swanson J."/>
            <person name="Yao J."/>
            <person name="Mulholland V."/>
            <person name="Liu L."/>
            <person name="Farmerie W."/>
            <person name="Patnaikuni M."/>
            <person name="Balogh B."/>
            <person name="Norman D."/>
            <person name="Alvarez A."/>
            <person name="Castillo J.A."/>
            <person name="Jones J."/>
            <person name="Saddler G."/>
            <person name="Walunas T."/>
            <person name="Zhukov A."/>
            <person name="Mikhailova N."/>
        </authorList>
    </citation>
    <scope>NUCLEOTIDE SEQUENCE [LARGE SCALE GENOMIC DNA]</scope>
    <source>
        <strain evidence="2 3">UW551</strain>
    </source>
</reference>
<feature type="region of interest" description="Disordered" evidence="1">
    <location>
        <begin position="45"/>
        <end position="88"/>
    </location>
</feature>
<dbReference type="AlphaFoldDB" id="A0AB33VC93"/>
<evidence type="ECO:0000313" key="2">
    <source>
        <dbReference type="EMBL" id="EAP72442.1"/>
    </source>
</evidence>
<dbReference type="EMBL" id="AAKL01000029">
    <property type="protein sequence ID" value="EAP72442.1"/>
    <property type="molecule type" value="Genomic_DNA"/>
</dbReference>
<comment type="caution">
    <text evidence="2">The sequence shown here is derived from an EMBL/GenBank/DDBJ whole genome shotgun (WGS) entry which is preliminary data.</text>
</comment>
<evidence type="ECO:0000256" key="1">
    <source>
        <dbReference type="SAM" id="MobiDB-lite"/>
    </source>
</evidence>
<organism evidence="2 3">
    <name type="scientific">Ralstonia solanacearum (strain UW551)</name>
    <dbReference type="NCBI Taxonomy" id="342110"/>
    <lineage>
        <taxon>Bacteria</taxon>
        <taxon>Pseudomonadati</taxon>
        <taxon>Pseudomonadota</taxon>
        <taxon>Betaproteobacteria</taxon>
        <taxon>Burkholderiales</taxon>
        <taxon>Burkholderiaceae</taxon>
        <taxon>Ralstonia</taxon>
        <taxon>Ralstonia solanacearum species complex</taxon>
    </lineage>
</organism>
<name>A0AB33VC93_RALSU</name>
<sequence length="107" mass="11850">MTEFLFFDACALPNAWPVQIGSPARRVVTDERTGRRMVPMRAHIRARTPADFPDDIRHAAGRPHLSAPPPAGFRRPARSIGPFASGASMRRHAVHRAEPCRRTCLAA</sequence>
<dbReference type="Proteomes" id="UP000005933">
    <property type="component" value="Unassembled WGS sequence"/>
</dbReference>
<gene>
    <name evidence="2" type="ORF">RRSL_02517</name>
</gene>
<protein>
    <recommendedName>
        <fullName evidence="4">Transposase</fullName>
    </recommendedName>
</protein>
<proteinExistence type="predicted"/>
<accession>A0AB33VC93</accession>